<dbReference type="GeneID" id="82132454"/>
<dbReference type="EC" id="4.1.99.29" evidence="4"/>
<evidence type="ECO:0000313" key="6">
    <source>
        <dbReference type="EMBL" id="CRF42796.1"/>
    </source>
</evidence>
<evidence type="ECO:0000313" key="5">
    <source>
        <dbReference type="EMBL" id="CRF40505.1"/>
    </source>
</evidence>
<dbReference type="PANTHER" id="PTHR37167">
    <property type="entry name" value="1,4-DIHYDROXY-6-NAPHTOATE SYNTHASE"/>
    <property type="match status" value="1"/>
</dbReference>
<dbReference type="EMBL" id="CDMN01000060">
    <property type="protein sequence ID" value="CRF44852.1"/>
    <property type="molecule type" value="Genomic_DNA"/>
</dbReference>
<dbReference type="InterPro" id="IPR030869">
    <property type="entry name" value="MqnD"/>
</dbReference>
<gene>
    <name evidence="4" type="primary">mqnD</name>
    <name evidence="5" type="ORF">HAL011_02640</name>
    <name evidence="6" type="ORF">HAL013_10040</name>
    <name evidence="8" type="ORF">HAL07_15380</name>
    <name evidence="7" type="ORF">HAL09_14670</name>
</gene>
<accession>A0A0K2X9R5</accession>
<evidence type="ECO:0000313" key="7">
    <source>
        <dbReference type="EMBL" id="CRF44852.1"/>
    </source>
</evidence>
<name>A0A0K2X9R5_9HELI</name>
<reference evidence="6" key="1">
    <citation type="submission" date="2014-12" db="EMBL/GenBank/DDBJ databases">
        <title>Whole genome sequences of four Staphylococcus schleiferi canine isolates.</title>
        <authorList>
            <person name="Misic A.M."/>
            <person name="Cain C."/>
            <person name="Morris D.O."/>
            <person name="Rankin S."/>
            <person name="Beiting D."/>
        </authorList>
    </citation>
    <scope>NUCLEOTIDE SEQUENCE</scope>
    <source>
        <strain evidence="5">ASB11</strain>
        <strain evidence="6">ASB13</strain>
        <strain evidence="8">ASB7</strain>
        <strain evidence="7">ASB9</strain>
    </source>
</reference>
<keyword evidence="9" id="KW-1185">Reference proteome</keyword>
<dbReference type="EMBL" id="CDMH01000046">
    <property type="protein sequence ID" value="CRF42796.1"/>
    <property type="molecule type" value="Genomic_DNA"/>
</dbReference>
<proteinExistence type="inferred from homology"/>
<comment type="pathway">
    <text evidence="1 4">Quinol/quinone metabolism; menaquinone biosynthesis.</text>
</comment>
<protein>
    <recommendedName>
        <fullName evidence="4">1,4-dihydroxy-6-naphtoate synthase</fullName>
        <ecNumber evidence="4">4.1.99.29</ecNumber>
    </recommendedName>
    <alternativeName>
        <fullName evidence="4">Menaquinone biosynthetic enzyme MqnD</fullName>
    </alternativeName>
</protein>
<dbReference type="EMBL" id="CDML01000008">
    <property type="protein sequence ID" value="CRF40505.1"/>
    <property type="molecule type" value="Genomic_DNA"/>
</dbReference>
<dbReference type="CDD" id="cd13534">
    <property type="entry name" value="PBP2_MqnD_like"/>
    <property type="match status" value="1"/>
</dbReference>
<dbReference type="STRING" id="1578720.HAL011_02640"/>
<evidence type="ECO:0000256" key="4">
    <source>
        <dbReference type="HAMAP-Rule" id="MF_00996"/>
    </source>
</evidence>
<evidence type="ECO:0000313" key="8">
    <source>
        <dbReference type="EMBL" id="CRF53073.1"/>
    </source>
</evidence>
<comment type="caution">
    <text evidence="4">Lacks conserved residue(s) required for the propagation of feature annotation.</text>
</comment>
<evidence type="ECO:0000256" key="2">
    <source>
        <dbReference type="ARBA" id="ARBA00022428"/>
    </source>
</evidence>
<dbReference type="EMBL" id="CDMG01000009">
    <property type="protein sequence ID" value="CRF53073.1"/>
    <property type="molecule type" value="Genomic_DNA"/>
</dbReference>
<keyword evidence="2 4" id="KW-0474">Menaquinone biosynthesis</keyword>
<evidence type="ECO:0000313" key="10">
    <source>
        <dbReference type="Proteomes" id="UP000041394"/>
    </source>
</evidence>
<dbReference type="Proteomes" id="UP000043437">
    <property type="component" value="Unassembled WGS sequence"/>
</dbReference>
<comment type="catalytic activity">
    <reaction evidence="4">
        <text>cyclic dehypoxanthinylfutalosinate = 1,4-dihydroxy-6-naphthoate + dihydroxyacetone</text>
        <dbReference type="Rhea" id="RHEA:33087"/>
        <dbReference type="ChEBI" id="CHEBI:16016"/>
        <dbReference type="ChEBI" id="CHEBI:64254"/>
        <dbReference type="ChEBI" id="CHEBI:64270"/>
        <dbReference type="EC" id="4.1.99.29"/>
    </reaction>
</comment>
<dbReference type="Gene3D" id="3.40.190.10">
    <property type="entry name" value="Periplasmic binding protein-like II"/>
    <property type="match status" value="2"/>
</dbReference>
<evidence type="ECO:0000256" key="3">
    <source>
        <dbReference type="ARBA" id="ARBA00023239"/>
    </source>
</evidence>
<dbReference type="GO" id="GO:0016830">
    <property type="term" value="F:carbon-carbon lyase activity"/>
    <property type="evidence" value="ECO:0007669"/>
    <property type="project" value="UniProtKB-UniRule"/>
</dbReference>
<evidence type="ECO:0000313" key="12">
    <source>
        <dbReference type="Proteomes" id="UP000045175"/>
    </source>
</evidence>
<dbReference type="Pfam" id="PF02621">
    <property type="entry name" value="VitK2_biosynth"/>
    <property type="match status" value="1"/>
</dbReference>
<dbReference type="AlphaFoldDB" id="A0A0K2X9R5"/>
<dbReference type="InterPro" id="IPR003773">
    <property type="entry name" value="Menaquinone_biosynth"/>
</dbReference>
<dbReference type="Proteomes" id="UP000045175">
    <property type="component" value="Unassembled WGS sequence"/>
</dbReference>
<evidence type="ECO:0000313" key="11">
    <source>
        <dbReference type="Proteomes" id="UP000043437"/>
    </source>
</evidence>
<comment type="function">
    <text evidence="4">Catalyzes the conversion of cyclic dehypoxanthine futalosine (cyclic DHFL) into 1,4-dihydroxy-6-naphthoate, a step in the biosynthesis of menaquinone (MK, vitamin K2).</text>
</comment>
<dbReference type="UniPathway" id="UPA00079"/>
<reference evidence="9" key="3">
    <citation type="submission" date="2014-12" db="EMBL/GenBank/DDBJ databases">
        <authorList>
            <person name="Smet A."/>
        </authorList>
    </citation>
    <scope>NUCLEOTIDE SEQUENCE [LARGE SCALE GENOMIC DNA]</scope>
</reference>
<organism evidence="6 12">
    <name type="scientific">Helicobacter ailurogastricus</name>
    <dbReference type="NCBI Taxonomy" id="1578720"/>
    <lineage>
        <taxon>Bacteria</taxon>
        <taxon>Pseudomonadati</taxon>
        <taxon>Campylobacterota</taxon>
        <taxon>Epsilonproteobacteria</taxon>
        <taxon>Campylobacterales</taxon>
        <taxon>Helicobacteraceae</taxon>
        <taxon>Helicobacter</taxon>
    </lineage>
</organism>
<feature type="active site" description="Proton acceptor" evidence="4">
    <location>
        <position position="143"/>
    </location>
</feature>
<sequence>MLSIAHSPDADDIFMFYALAFGWVNFPKPFTHHALDIETLNEQALKGTHAISAISFGLYPLIKDHYALLQPATSFGQGYGPKLVRRKDKPLKKNFKVALSGRYTTNALLFRLYYPQARVVYKNFLEIEKAVLSGEVDGGVLIHESILDFHPDLVVEKEIWEVWCELSGSHLPLPLGGMALRRSIPLTQAIHMQKALTQAIVIALKHQELLADMLLERHLVRVNKTHLNTYLSMYANENSCALSAEQMAGIDALFALGFKHGFYPEPITCQDHLIPDLYENLRFS</sequence>
<dbReference type="PANTHER" id="PTHR37167:SF1">
    <property type="entry name" value="1,4-DIHYDROXY-6-NAPHTOATE SYNTHASE"/>
    <property type="match status" value="1"/>
</dbReference>
<comment type="similarity">
    <text evidence="4">Belongs to the MqnA/MqnD family. MqnD subfamily.</text>
</comment>
<dbReference type="SUPFAM" id="SSF53850">
    <property type="entry name" value="Periplasmic binding protein-like II"/>
    <property type="match status" value="1"/>
</dbReference>
<dbReference type="RefSeq" id="WP_053941406.1">
    <property type="nucleotide sequence ID" value="NZ_CDMG01000009.1"/>
</dbReference>
<dbReference type="OrthoDB" id="9809439at2"/>
<evidence type="ECO:0000256" key="1">
    <source>
        <dbReference type="ARBA" id="ARBA00004863"/>
    </source>
</evidence>
<evidence type="ECO:0000313" key="9">
    <source>
        <dbReference type="Proteomes" id="UP000038622"/>
    </source>
</evidence>
<dbReference type="Proteomes" id="UP000038622">
    <property type="component" value="Unassembled WGS sequence"/>
</dbReference>
<reference evidence="10 11" key="2">
    <citation type="submission" date="2014-12" db="EMBL/GenBank/DDBJ databases">
        <authorList>
            <person name="Jaenicke S."/>
        </authorList>
    </citation>
    <scope>NUCLEOTIDE SEQUENCE [LARGE SCALE GENOMIC DNA]</scope>
</reference>
<dbReference type="Proteomes" id="UP000041394">
    <property type="component" value="Unassembled WGS sequence"/>
</dbReference>
<dbReference type="HAMAP" id="MF_00996">
    <property type="entry name" value="MqnD"/>
    <property type="match status" value="1"/>
</dbReference>
<dbReference type="GO" id="GO:0009234">
    <property type="term" value="P:menaquinone biosynthetic process"/>
    <property type="evidence" value="ECO:0007669"/>
    <property type="project" value="UniProtKB-UniRule"/>
</dbReference>
<keyword evidence="3 4" id="KW-0456">Lyase</keyword>